<dbReference type="Gene3D" id="1.10.15.40">
    <property type="entry name" value="Electron transport complex subunit B, putative Fe-S cluster"/>
    <property type="match status" value="1"/>
</dbReference>
<protein>
    <recommendedName>
        <fullName evidence="5">4Fe-4S domain-containing protein</fullName>
    </recommendedName>
</protein>
<dbReference type="InterPro" id="IPR024264">
    <property type="entry name" value="DUF3786"/>
</dbReference>
<dbReference type="AlphaFoldDB" id="A0AAU9EWN2"/>
<reference evidence="7" key="1">
    <citation type="journal article" date="2023" name="Arch. Microbiol.">
        <title>Desulfoferula mesophilus gen. nov. sp. nov., a mesophilic sulfate-reducing bacterium isolated from a brackish lake sediment.</title>
        <authorList>
            <person name="Watanabe T."/>
            <person name="Yabe T."/>
            <person name="Tsuji J.M."/>
            <person name="Fukui M."/>
        </authorList>
    </citation>
    <scope>NUCLEOTIDE SEQUENCE [LARGE SCALE GENOMIC DNA]</scope>
    <source>
        <strain evidence="7">12FAK</strain>
    </source>
</reference>
<organism evidence="6 7">
    <name type="scientific">Desulfoferula mesophila</name>
    <dbReference type="NCBI Taxonomy" id="3058419"/>
    <lineage>
        <taxon>Bacteria</taxon>
        <taxon>Pseudomonadati</taxon>
        <taxon>Thermodesulfobacteriota</taxon>
        <taxon>Desulfarculia</taxon>
        <taxon>Desulfarculales</taxon>
        <taxon>Desulfarculaceae</taxon>
        <taxon>Desulfoferula</taxon>
    </lineage>
</organism>
<evidence type="ECO:0000259" key="5">
    <source>
        <dbReference type="PROSITE" id="PS51656"/>
    </source>
</evidence>
<keyword evidence="3" id="KW-0408">Iron</keyword>
<feature type="domain" description="4Fe-4S" evidence="5">
    <location>
        <begin position="2"/>
        <end position="61"/>
    </location>
</feature>
<evidence type="ECO:0000256" key="4">
    <source>
        <dbReference type="ARBA" id="ARBA00023014"/>
    </source>
</evidence>
<keyword evidence="7" id="KW-1185">Reference proteome</keyword>
<dbReference type="EMBL" id="AP028679">
    <property type="protein sequence ID" value="BEQ14128.1"/>
    <property type="molecule type" value="Genomic_DNA"/>
</dbReference>
<proteinExistence type="predicted"/>
<accession>A0AAU9EWN2</accession>
<evidence type="ECO:0000256" key="1">
    <source>
        <dbReference type="ARBA" id="ARBA00022485"/>
    </source>
</evidence>
<dbReference type="Proteomes" id="UP001366166">
    <property type="component" value="Chromosome"/>
</dbReference>
<gene>
    <name evidence="6" type="ORF">FAK_11940</name>
</gene>
<evidence type="ECO:0000256" key="2">
    <source>
        <dbReference type="ARBA" id="ARBA00022723"/>
    </source>
</evidence>
<keyword evidence="2" id="KW-0479">Metal-binding</keyword>
<keyword evidence="1" id="KW-0004">4Fe-4S</keyword>
<sequence length="267" mass="29469">MSPLKSYLDLYKHLPQTNCKKCGMAACLAFAAAAMRGQKLLSACPDLAPQVREELARELGQAADPQEELTRAMAPLKARVAAVDLAAKAGQLGCTHNGKRLVLKCLGKDFTVDPDGSLASQCHVNAWLAEPMLNYVSLGQGKDPLGRWKLLRELPGGEDWHRLFGQRCEKPLQKVIDEHRDLMEWVIDIFGAQAVEEEGSAELRVVLWPLPKLPLLIRYWPPEDGMESTLNLCFDATATDNLPIESIYTLGVGLVTMLEKIALTHDT</sequence>
<dbReference type="GO" id="GO:0046872">
    <property type="term" value="F:metal ion binding"/>
    <property type="evidence" value="ECO:0007669"/>
    <property type="project" value="UniProtKB-KW"/>
</dbReference>
<dbReference type="InterPro" id="IPR007202">
    <property type="entry name" value="4Fe-4S_dom"/>
</dbReference>
<keyword evidence="4" id="KW-0411">Iron-sulfur</keyword>
<evidence type="ECO:0000313" key="7">
    <source>
        <dbReference type="Proteomes" id="UP001366166"/>
    </source>
</evidence>
<dbReference type="Pfam" id="PF12654">
    <property type="entry name" value="DUF3786"/>
    <property type="match status" value="1"/>
</dbReference>
<dbReference type="KEGG" id="dmp:FAK_11940"/>
<dbReference type="GO" id="GO:0051539">
    <property type="term" value="F:4 iron, 4 sulfur cluster binding"/>
    <property type="evidence" value="ECO:0007669"/>
    <property type="project" value="UniProtKB-KW"/>
</dbReference>
<dbReference type="RefSeq" id="WP_338605855.1">
    <property type="nucleotide sequence ID" value="NZ_AP028679.1"/>
</dbReference>
<name>A0AAU9EWN2_9BACT</name>
<dbReference type="PROSITE" id="PS51656">
    <property type="entry name" value="4FE4S"/>
    <property type="match status" value="1"/>
</dbReference>
<evidence type="ECO:0000313" key="6">
    <source>
        <dbReference type="EMBL" id="BEQ14128.1"/>
    </source>
</evidence>
<dbReference type="Pfam" id="PF04060">
    <property type="entry name" value="FeS"/>
    <property type="match status" value="1"/>
</dbReference>
<evidence type="ECO:0000256" key="3">
    <source>
        <dbReference type="ARBA" id="ARBA00023004"/>
    </source>
</evidence>